<dbReference type="InterPro" id="IPR039197">
    <property type="entry name" value="Mrs1/Cce1"/>
</dbReference>
<accession>A0ABR4A8Y1</accession>
<evidence type="ECO:0000259" key="1">
    <source>
        <dbReference type="PROSITE" id="PS50800"/>
    </source>
</evidence>
<keyword evidence="3" id="KW-1185">Reference proteome</keyword>
<dbReference type="CDD" id="cd16963">
    <property type="entry name" value="CCE1"/>
    <property type="match status" value="1"/>
</dbReference>
<evidence type="ECO:0000313" key="2">
    <source>
        <dbReference type="EMBL" id="KAL2042230.1"/>
    </source>
</evidence>
<dbReference type="Gene3D" id="3.30.420.10">
    <property type="entry name" value="Ribonuclease H-like superfamily/Ribonuclease H"/>
    <property type="match status" value="1"/>
</dbReference>
<dbReference type="Proteomes" id="UP001590950">
    <property type="component" value="Unassembled WGS sequence"/>
</dbReference>
<proteinExistence type="predicted"/>
<evidence type="ECO:0000313" key="3">
    <source>
        <dbReference type="Proteomes" id="UP001590950"/>
    </source>
</evidence>
<comment type="caution">
    <text evidence="2">The sequence shown here is derived from an EMBL/GenBank/DDBJ whole genome shotgun (WGS) entry which is preliminary data.</text>
</comment>
<dbReference type="InterPro" id="IPR036397">
    <property type="entry name" value="RNaseH_sf"/>
</dbReference>
<feature type="domain" description="SAP" evidence="1">
    <location>
        <begin position="8"/>
        <end position="42"/>
    </location>
</feature>
<name>A0ABR4A8Y1_9LECA</name>
<dbReference type="SUPFAM" id="SSF53098">
    <property type="entry name" value="Ribonuclease H-like"/>
    <property type="match status" value="1"/>
</dbReference>
<reference evidence="2 3" key="1">
    <citation type="submission" date="2024-09" db="EMBL/GenBank/DDBJ databases">
        <title>Rethinking Asexuality: The Enigmatic Case of Functional Sexual Genes in Lepraria (Stereocaulaceae).</title>
        <authorList>
            <person name="Doellman M."/>
            <person name="Sun Y."/>
            <person name="Barcenas-Pena A."/>
            <person name="Lumbsch H.T."/>
            <person name="Grewe F."/>
        </authorList>
    </citation>
    <scope>NUCLEOTIDE SEQUENCE [LARGE SCALE GENOMIC DNA]</scope>
    <source>
        <strain evidence="2 3">Mercado 3170</strain>
    </source>
</reference>
<protein>
    <recommendedName>
        <fullName evidence="1">SAP domain-containing protein</fullName>
    </recommendedName>
</protein>
<dbReference type="InterPro" id="IPR003034">
    <property type="entry name" value="SAP_dom"/>
</dbReference>
<dbReference type="InterPro" id="IPR015242">
    <property type="entry name" value="Ydc2_cat"/>
</dbReference>
<dbReference type="Pfam" id="PF09159">
    <property type="entry name" value="Ydc2-catalyt"/>
    <property type="match status" value="1"/>
</dbReference>
<sequence length="324" mass="36415">MASKLSWLSTCKSNQLKALATAVGVNSSGTKPLLTSQLLEHLPKGYFNYSRNQTSFKAQYDIISIDMGIRNLAYCRLILPESKFTTKSHEQKYIGNPAITEWARIEMSKRIPKPAGEQDPRIAVKEAFDPLTYSHHAYTLVNTLLNNTPNHPTHILIERQRFRSMGGSSVQEWTLRVNMFEAMIYAVLKSFSERGDWRGSVHPVAPAKVAKFWLGEKQGAELEGTGTKSENTKGAKISVVGRWLEEKNSPFQLEGQAKEMGERYLLRRKVGKRNKSKGREGPVEIGKLDDLADCLLQGMAWIQWEKNRRLIMSSGIGALGEMGT</sequence>
<dbReference type="EMBL" id="JBEFKJ010000014">
    <property type="protein sequence ID" value="KAL2042230.1"/>
    <property type="molecule type" value="Genomic_DNA"/>
</dbReference>
<dbReference type="PROSITE" id="PS50800">
    <property type="entry name" value="SAP"/>
    <property type="match status" value="1"/>
</dbReference>
<dbReference type="PANTHER" id="PTHR28072:SF1">
    <property type="entry name" value="CRUCIFORM CUTTING ENDONUCLEASE 1, MITOCHONDRIAL-RELATED"/>
    <property type="match status" value="1"/>
</dbReference>
<dbReference type="InterPro" id="IPR012337">
    <property type="entry name" value="RNaseH-like_sf"/>
</dbReference>
<dbReference type="PANTHER" id="PTHR28072">
    <property type="entry name" value="CRUCIFORM CUTTING ENDONUCLEASE 1, MITOCHONDRIAL-RELATED"/>
    <property type="match status" value="1"/>
</dbReference>
<organism evidence="2 3">
    <name type="scientific">Stereocaulon virgatum</name>
    <dbReference type="NCBI Taxonomy" id="373712"/>
    <lineage>
        <taxon>Eukaryota</taxon>
        <taxon>Fungi</taxon>
        <taxon>Dikarya</taxon>
        <taxon>Ascomycota</taxon>
        <taxon>Pezizomycotina</taxon>
        <taxon>Lecanoromycetes</taxon>
        <taxon>OSLEUM clade</taxon>
        <taxon>Lecanoromycetidae</taxon>
        <taxon>Lecanorales</taxon>
        <taxon>Lecanorineae</taxon>
        <taxon>Stereocaulaceae</taxon>
        <taxon>Stereocaulon</taxon>
    </lineage>
</organism>
<gene>
    <name evidence="2" type="ORF">N7G274_004718</name>
</gene>